<dbReference type="EMBL" id="JYDU01000251">
    <property type="protein sequence ID" value="KRX88105.1"/>
    <property type="molecule type" value="Genomic_DNA"/>
</dbReference>
<dbReference type="STRING" id="6337.A0A0V0XJC4"/>
<reference evidence="1 2" key="1">
    <citation type="submission" date="2015-01" db="EMBL/GenBank/DDBJ databases">
        <title>Evolution of Trichinella species and genotypes.</title>
        <authorList>
            <person name="Korhonen P.K."/>
            <person name="Edoardo P."/>
            <person name="Giuseppe L.R."/>
            <person name="Gasser R.B."/>
        </authorList>
    </citation>
    <scope>NUCLEOTIDE SEQUENCE [LARGE SCALE GENOMIC DNA]</scope>
    <source>
        <strain evidence="1">ISS141</strain>
    </source>
</reference>
<dbReference type="Proteomes" id="UP000054815">
    <property type="component" value="Unassembled WGS sequence"/>
</dbReference>
<protein>
    <submittedName>
        <fullName evidence="1">Uncharacterized protein</fullName>
    </submittedName>
</protein>
<sequence>LTALIYFDKMDTGLCLALLNQGVATSEYWFVVMRRIKMEALILQSLLGRESARKKPTTGSAINNAQQRNFHLPCRGQRAIFSPPAVRLRNQTTPTGCSIYYSMNKINYANNYGNDFQDDQIKIVKMCRINICTKDPLQIV</sequence>
<evidence type="ECO:0000313" key="2">
    <source>
        <dbReference type="Proteomes" id="UP000054815"/>
    </source>
</evidence>
<evidence type="ECO:0000313" key="1">
    <source>
        <dbReference type="EMBL" id="KRX88105.1"/>
    </source>
</evidence>
<gene>
    <name evidence="1" type="ORF">T4E_2971</name>
</gene>
<proteinExistence type="predicted"/>
<dbReference type="AlphaFoldDB" id="A0A0V0XJC4"/>
<name>A0A0V0XJC4_TRIPS</name>
<organism evidence="1 2">
    <name type="scientific">Trichinella pseudospiralis</name>
    <name type="common">Parasitic roundworm</name>
    <dbReference type="NCBI Taxonomy" id="6337"/>
    <lineage>
        <taxon>Eukaryota</taxon>
        <taxon>Metazoa</taxon>
        <taxon>Ecdysozoa</taxon>
        <taxon>Nematoda</taxon>
        <taxon>Enoplea</taxon>
        <taxon>Dorylaimia</taxon>
        <taxon>Trichinellida</taxon>
        <taxon>Trichinellidae</taxon>
        <taxon>Trichinella</taxon>
    </lineage>
</organism>
<accession>A0A0V0XJC4</accession>
<feature type="non-terminal residue" evidence="1">
    <location>
        <position position="1"/>
    </location>
</feature>
<comment type="caution">
    <text evidence="1">The sequence shown here is derived from an EMBL/GenBank/DDBJ whole genome shotgun (WGS) entry which is preliminary data.</text>
</comment>